<proteinExistence type="predicted"/>
<accession>A0ACD3AWQ7</accession>
<reference evidence="1 2" key="1">
    <citation type="journal article" date="2019" name="Nat. Ecol. Evol.">
        <title>Megaphylogeny resolves global patterns of mushroom evolution.</title>
        <authorList>
            <person name="Varga T."/>
            <person name="Krizsan K."/>
            <person name="Foldi C."/>
            <person name="Dima B."/>
            <person name="Sanchez-Garcia M."/>
            <person name="Sanchez-Ramirez S."/>
            <person name="Szollosi G.J."/>
            <person name="Szarkandi J.G."/>
            <person name="Papp V."/>
            <person name="Albert L."/>
            <person name="Andreopoulos W."/>
            <person name="Angelini C."/>
            <person name="Antonin V."/>
            <person name="Barry K.W."/>
            <person name="Bougher N.L."/>
            <person name="Buchanan P."/>
            <person name="Buyck B."/>
            <person name="Bense V."/>
            <person name="Catcheside P."/>
            <person name="Chovatia M."/>
            <person name="Cooper J."/>
            <person name="Damon W."/>
            <person name="Desjardin D."/>
            <person name="Finy P."/>
            <person name="Geml J."/>
            <person name="Haridas S."/>
            <person name="Hughes K."/>
            <person name="Justo A."/>
            <person name="Karasinski D."/>
            <person name="Kautmanova I."/>
            <person name="Kiss B."/>
            <person name="Kocsube S."/>
            <person name="Kotiranta H."/>
            <person name="LaButti K.M."/>
            <person name="Lechner B.E."/>
            <person name="Liimatainen K."/>
            <person name="Lipzen A."/>
            <person name="Lukacs Z."/>
            <person name="Mihaltcheva S."/>
            <person name="Morgado L.N."/>
            <person name="Niskanen T."/>
            <person name="Noordeloos M.E."/>
            <person name="Ohm R.A."/>
            <person name="Ortiz-Santana B."/>
            <person name="Ovrebo C."/>
            <person name="Racz N."/>
            <person name="Riley R."/>
            <person name="Savchenko A."/>
            <person name="Shiryaev A."/>
            <person name="Soop K."/>
            <person name="Spirin V."/>
            <person name="Szebenyi C."/>
            <person name="Tomsovsky M."/>
            <person name="Tulloss R.E."/>
            <person name="Uehling J."/>
            <person name="Grigoriev I.V."/>
            <person name="Vagvolgyi C."/>
            <person name="Papp T."/>
            <person name="Martin F.M."/>
            <person name="Miettinen O."/>
            <person name="Hibbett D.S."/>
            <person name="Nagy L.G."/>
        </authorList>
    </citation>
    <scope>NUCLEOTIDE SEQUENCE [LARGE SCALE GENOMIC DNA]</scope>
    <source>
        <strain evidence="1 2">NL-1719</strain>
    </source>
</reference>
<name>A0ACD3AWQ7_9AGAR</name>
<protein>
    <submittedName>
        <fullName evidence="1">Uncharacterized protein</fullName>
    </submittedName>
</protein>
<keyword evidence="2" id="KW-1185">Reference proteome</keyword>
<organism evidence="1 2">
    <name type="scientific">Pluteus cervinus</name>
    <dbReference type="NCBI Taxonomy" id="181527"/>
    <lineage>
        <taxon>Eukaryota</taxon>
        <taxon>Fungi</taxon>
        <taxon>Dikarya</taxon>
        <taxon>Basidiomycota</taxon>
        <taxon>Agaricomycotina</taxon>
        <taxon>Agaricomycetes</taxon>
        <taxon>Agaricomycetidae</taxon>
        <taxon>Agaricales</taxon>
        <taxon>Pluteineae</taxon>
        <taxon>Pluteaceae</taxon>
        <taxon>Pluteus</taxon>
    </lineage>
</organism>
<evidence type="ECO:0000313" key="1">
    <source>
        <dbReference type="EMBL" id="TFK70155.1"/>
    </source>
</evidence>
<dbReference type="Proteomes" id="UP000308600">
    <property type="component" value="Unassembled WGS sequence"/>
</dbReference>
<sequence length="250" mass="28244">MHDRLDVKETWEIAQITISILQKAQLVPFLFGSVAGKTYGLSRNPNDVDIVVLTRTHTTAQLKALLVEADSRFYLIRSGDPFATHKILWFRVGELPSNSEGGLRGFSRKCKVDVLIPGDLGIPYMDGQLIVHRMVTSVPLGRRTGQSDVLQQPLPVMPLLHLLCFKVQGWFDHRESNKEHFQTRHPADAKDICEMLQFACTHPELVRSMRASDSSTELDTLRKGSTGLVLEFIEYFPDTGIQWRQLGFAV</sequence>
<evidence type="ECO:0000313" key="2">
    <source>
        <dbReference type="Proteomes" id="UP000308600"/>
    </source>
</evidence>
<gene>
    <name evidence="1" type="ORF">BDN72DRAFT_819283</name>
</gene>
<dbReference type="EMBL" id="ML208318">
    <property type="protein sequence ID" value="TFK70155.1"/>
    <property type="molecule type" value="Genomic_DNA"/>
</dbReference>